<keyword evidence="2 3" id="KW-0040">ANK repeat</keyword>
<reference evidence="5" key="2">
    <citation type="submission" date="2025-09" db="UniProtKB">
        <authorList>
            <consortium name="Ensembl"/>
        </authorList>
    </citation>
    <scope>IDENTIFICATION</scope>
</reference>
<dbReference type="GeneTree" id="ENSGT00940000156532"/>
<protein>
    <recommendedName>
        <fullName evidence="7">Tankyrase</fullName>
    </recommendedName>
</protein>
<name>A0A8D0H2G9_SPHPU</name>
<evidence type="ECO:0000313" key="5">
    <source>
        <dbReference type="Ensembl" id="ENSSPUP00000013161.1"/>
    </source>
</evidence>
<feature type="repeat" description="ANK" evidence="3">
    <location>
        <begin position="1"/>
        <end position="27"/>
    </location>
</feature>
<dbReference type="Ensembl" id="ENSSPUT00000014036.1">
    <property type="protein sequence ID" value="ENSSPUP00000013161.1"/>
    <property type="gene ID" value="ENSSPUG00000010144.1"/>
</dbReference>
<evidence type="ECO:0000313" key="6">
    <source>
        <dbReference type="Proteomes" id="UP000694392"/>
    </source>
</evidence>
<accession>A0A8D0H2G9</accession>
<dbReference type="PANTHER" id="PTHR24171">
    <property type="entry name" value="ANKYRIN REPEAT DOMAIN-CONTAINING PROTEIN 39-RELATED"/>
    <property type="match status" value="1"/>
</dbReference>
<dbReference type="PROSITE" id="PS50088">
    <property type="entry name" value="ANK_REPEAT"/>
    <property type="match status" value="2"/>
</dbReference>
<feature type="repeat" description="ANK" evidence="3">
    <location>
        <begin position="28"/>
        <end position="60"/>
    </location>
</feature>
<dbReference type="GO" id="GO:0004842">
    <property type="term" value="F:ubiquitin-protein transferase activity"/>
    <property type="evidence" value="ECO:0007669"/>
    <property type="project" value="TreeGrafter"/>
</dbReference>
<keyword evidence="1" id="KW-0677">Repeat</keyword>
<dbReference type="PROSITE" id="PS50297">
    <property type="entry name" value="ANK_REP_REGION"/>
    <property type="match status" value="1"/>
</dbReference>
<keyword evidence="6" id="KW-1185">Reference proteome</keyword>
<dbReference type="AlphaFoldDB" id="A0A8D0H2G9"/>
<dbReference type="InterPro" id="IPR036770">
    <property type="entry name" value="Ankyrin_rpt-contain_sf"/>
</dbReference>
<proteinExistence type="predicted"/>
<evidence type="ECO:0000256" key="2">
    <source>
        <dbReference type="ARBA" id="ARBA00023043"/>
    </source>
</evidence>
<evidence type="ECO:0000256" key="4">
    <source>
        <dbReference type="SAM" id="MobiDB-lite"/>
    </source>
</evidence>
<dbReference type="Gene3D" id="1.25.40.20">
    <property type="entry name" value="Ankyrin repeat-containing domain"/>
    <property type="match status" value="1"/>
</dbReference>
<sequence>HEACTHGHKKVVELLLQHRALVNATGYLNDSPLHDAVKNGHTRIVELLLLHGASRDAVNIYGQHPADYAETDTVKSVLMQPANNEPSSINQCSEQTSLSHPREGPVVLLGSGLSSVQQKSLSKLSAILKA</sequence>
<dbReference type="GO" id="GO:0031436">
    <property type="term" value="C:BRCA1-BARD1 complex"/>
    <property type="evidence" value="ECO:0007669"/>
    <property type="project" value="TreeGrafter"/>
</dbReference>
<evidence type="ECO:0000256" key="1">
    <source>
        <dbReference type="ARBA" id="ARBA00022737"/>
    </source>
</evidence>
<evidence type="ECO:0008006" key="7">
    <source>
        <dbReference type="Google" id="ProtNLM"/>
    </source>
</evidence>
<feature type="region of interest" description="Disordered" evidence="4">
    <location>
        <begin position="82"/>
        <end position="103"/>
    </location>
</feature>
<organism evidence="5 6">
    <name type="scientific">Sphenodon punctatus</name>
    <name type="common">Tuatara</name>
    <name type="synonym">Hatteria punctata</name>
    <dbReference type="NCBI Taxonomy" id="8508"/>
    <lineage>
        <taxon>Eukaryota</taxon>
        <taxon>Metazoa</taxon>
        <taxon>Chordata</taxon>
        <taxon>Craniata</taxon>
        <taxon>Vertebrata</taxon>
        <taxon>Euteleostomi</taxon>
        <taxon>Lepidosauria</taxon>
        <taxon>Sphenodontia</taxon>
        <taxon>Sphenodontidae</taxon>
        <taxon>Sphenodon</taxon>
    </lineage>
</organism>
<evidence type="ECO:0000256" key="3">
    <source>
        <dbReference type="PROSITE-ProRule" id="PRU00023"/>
    </source>
</evidence>
<dbReference type="Proteomes" id="UP000694392">
    <property type="component" value="Unplaced"/>
</dbReference>
<dbReference type="InterPro" id="IPR002110">
    <property type="entry name" value="Ankyrin_rpt"/>
</dbReference>
<dbReference type="Pfam" id="PF13637">
    <property type="entry name" value="Ank_4"/>
    <property type="match status" value="1"/>
</dbReference>
<dbReference type="PANTHER" id="PTHR24171:SF8">
    <property type="entry name" value="BRCA1-ASSOCIATED RING DOMAIN PROTEIN 1"/>
    <property type="match status" value="1"/>
</dbReference>
<dbReference type="GO" id="GO:0085020">
    <property type="term" value="P:protein K6-linked ubiquitination"/>
    <property type="evidence" value="ECO:0007669"/>
    <property type="project" value="TreeGrafter"/>
</dbReference>
<dbReference type="GO" id="GO:0070531">
    <property type="term" value="C:BRCA1-A complex"/>
    <property type="evidence" value="ECO:0007669"/>
    <property type="project" value="TreeGrafter"/>
</dbReference>
<feature type="compositionally biased region" description="Polar residues" evidence="4">
    <location>
        <begin position="82"/>
        <end position="99"/>
    </location>
</feature>
<dbReference type="SUPFAM" id="SSF48403">
    <property type="entry name" value="Ankyrin repeat"/>
    <property type="match status" value="1"/>
</dbReference>
<dbReference type="SMART" id="SM00248">
    <property type="entry name" value="ANK"/>
    <property type="match status" value="2"/>
</dbReference>
<reference evidence="5" key="1">
    <citation type="submission" date="2025-08" db="UniProtKB">
        <authorList>
            <consortium name="Ensembl"/>
        </authorList>
    </citation>
    <scope>IDENTIFICATION</scope>
</reference>